<evidence type="ECO:0000256" key="3">
    <source>
        <dbReference type="ARBA" id="ARBA00022640"/>
    </source>
</evidence>
<reference evidence="8" key="1">
    <citation type="journal article" date="2006" name="Proc. Natl. Acad. Sci. U.S.A.">
        <title>Genome analysis of the smallest free-living eukaryote Ostreococcus tauri unveils many unique features.</title>
        <authorList>
            <person name="Derelle E."/>
            <person name="Ferraz C."/>
            <person name="Rombauts S."/>
            <person name="Rouze P."/>
            <person name="Worden A.Z."/>
            <person name="Robbens S."/>
            <person name="Partensky F."/>
            <person name="Degroeve S."/>
            <person name="Echeynie S."/>
            <person name="Cooke R."/>
            <person name="Saeys Y."/>
            <person name="Wuyts J."/>
            <person name="Jabbari K."/>
            <person name="Bowler C."/>
            <person name="Panaud O."/>
            <person name="Piegu B."/>
            <person name="Ball S.G."/>
            <person name="Ral J.-P."/>
            <person name="Bouget F.-Y."/>
            <person name="Piganeau G."/>
            <person name="De Baets B."/>
            <person name="Picard A."/>
            <person name="Delseny M."/>
            <person name="Demaille J."/>
            <person name="Van de Peer Y."/>
            <person name="Moreau H."/>
        </authorList>
    </citation>
    <scope>NUCLEOTIDE SEQUENCE [LARGE SCALE GENOMIC DNA]</scope>
    <source>
        <strain evidence="8">OTTH 0595 / CCAP 157/2 / RCC745</strain>
    </source>
</reference>
<dbReference type="RefSeq" id="XP_003082685.2">
    <property type="nucleotide sequence ID" value="XM_003082637.2"/>
</dbReference>
<comment type="caution">
    <text evidence="7">The sequence shown here is derived from an EMBL/GenBank/DDBJ whole genome shotgun (WGS) entry which is preliminary data.</text>
</comment>
<dbReference type="AlphaFoldDB" id="A0A096P7G9"/>
<dbReference type="EMBL" id="CAID01000013">
    <property type="protein sequence ID" value="CEG00156.1"/>
    <property type="molecule type" value="Genomic_DNA"/>
</dbReference>
<feature type="compositionally biased region" description="Basic residues" evidence="6">
    <location>
        <begin position="24"/>
        <end position="33"/>
    </location>
</feature>
<keyword evidence="2" id="KW-0150">Chloroplast</keyword>
<evidence type="ECO:0000256" key="6">
    <source>
        <dbReference type="SAM" id="MobiDB-lite"/>
    </source>
</evidence>
<dbReference type="FunCoup" id="A0A096P7G9">
    <property type="interactions" value="201"/>
</dbReference>
<gene>
    <name evidence="7" type="ORF">OT_ostta13g02050</name>
</gene>
<organism evidence="7 8">
    <name type="scientific">Ostreococcus tauri</name>
    <name type="common">Marine green alga</name>
    <dbReference type="NCBI Taxonomy" id="70448"/>
    <lineage>
        <taxon>Eukaryota</taxon>
        <taxon>Viridiplantae</taxon>
        <taxon>Chlorophyta</taxon>
        <taxon>Mamiellophyceae</taxon>
        <taxon>Mamiellales</taxon>
        <taxon>Bathycoccaceae</taxon>
        <taxon>Ostreococcus</taxon>
    </lineage>
</organism>
<evidence type="ECO:0000256" key="2">
    <source>
        <dbReference type="ARBA" id="ARBA00022528"/>
    </source>
</evidence>
<dbReference type="InParanoid" id="A0A096P7G9"/>
<feature type="region of interest" description="Disordered" evidence="6">
    <location>
        <begin position="1"/>
        <end position="137"/>
    </location>
</feature>
<proteinExistence type="inferred from homology"/>
<evidence type="ECO:0000256" key="1">
    <source>
        <dbReference type="ARBA" id="ARBA00004470"/>
    </source>
</evidence>
<dbReference type="GO" id="GO:0009570">
    <property type="term" value="C:chloroplast stroma"/>
    <property type="evidence" value="ECO:0007669"/>
    <property type="project" value="UniProtKB-SubCell"/>
</dbReference>
<evidence type="ECO:0000256" key="4">
    <source>
        <dbReference type="ARBA" id="ARBA00022946"/>
    </source>
</evidence>
<dbReference type="GO" id="GO:0043036">
    <property type="term" value="C:starch grain"/>
    <property type="evidence" value="ECO:0007669"/>
    <property type="project" value="TreeGrafter"/>
</dbReference>
<dbReference type="PANTHER" id="PTHR34113:SF3">
    <property type="entry name" value="PROTEIN EARLY STARVATION 1, CHLOROPLASTIC"/>
    <property type="match status" value="1"/>
</dbReference>
<name>A0A096P7G9_OSTTA</name>
<evidence type="ECO:0000313" key="8">
    <source>
        <dbReference type="Proteomes" id="UP000009170"/>
    </source>
</evidence>
<feature type="compositionally biased region" description="Basic and acidic residues" evidence="6">
    <location>
        <begin position="34"/>
        <end position="51"/>
    </location>
</feature>
<keyword evidence="8" id="KW-1185">Reference proteome</keyword>
<dbReference type="KEGG" id="ota:OT_ostta13g02050"/>
<dbReference type="PANTHER" id="PTHR34113">
    <property type="entry name" value="INACTIVE PURPLE ACID PHOSPHATASE-LIKE PROTEIN"/>
    <property type="match status" value="1"/>
</dbReference>
<sequence>MGVGLAASRRSTPARGDAWIFGTTRRHRQRHRRRDGDARVRGRALGDDARSKASGKTTSGPPRRDSGIADEWEAFEEEDGRDEAETGESSETTTDDESGMRTTKKRGVETGEGGYRSRWWKTKRECPDGRSGSSETRWAKSDFSGYKELGFEKSGFNETGETWWETWREIYSRDDYTGLERIERSADKWARDAQSKEWQEKWWERYYANGAVERGLEKSGREVRQAWWEKWGEQYDGEGATLKWSDKWAEGSGTRWGDKWEERRSKFGSGRKSGETWRVGQDGERFSRTWGEVISPDGSVRKFGTSTTGESWDTTVKENVYFDKNKPPTWEDVLRSSERLMAIKNTAPEENGEHDWTFPET</sequence>
<dbReference type="GeneID" id="9837486"/>
<evidence type="ECO:0000256" key="5">
    <source>
        <dbReference type="ARBA" id="ARBA00038237"/>
    </source>
</evidence>
<comment type="subcellular location">
    <subcellularLocation>
        <location evidence="1">Plastid</location>
        <location evidence="1">Chloroplast stroma</location>
    </subcellularLocation>
</comment>
<dbReference type="InterPro" id="IPR052495">
    <property type="entry name" value="Alpha-glucan_binding_chloro"/>
</dbReference>
<evidence type="ECO:0000313" key="7">
    <source>
        <dbReference type="EMBL" id="CEG00156.1"/>
    </source>
</evidence>
<protein>
    <submittedName>
        <fullName evidence="7">Unnamed product</fullName>
    </submittedName>
</protein>
<dbReference type="GO" id="GO:2000904">
    <property type="term" value="P:regulation of starch metabolic process"/>
    <property type="evidence" value="ECO:0007669"/>
    <property type="project" value="TreeGrafter"/>
</dbReference>
<keyword evidence="4" id="KW-0809">Transit peptide</keyword>
<dbReference type="GO" id="GO:0005982">
    <property type="term" value="P:starch metabolic process"/>
    <property type="evidence" value="ECO:0007669"/>
    <property type="project" value="TreeGrafter"/>
</dbReference>
<feature type="compositionally biased region" description="Acidic residues" evidence="6">
    <location>
        <begin position="68"/>
        <end position="97"/>
    </location>
</feature>
<dbReference type="OrthoDB" id="343842at2759"/>
<reference evidence="7 8" key="2">
    <citation type="journal article" date="2014" name="BMC Genomics">
        <title>An improved genome of the model marine alga Ostreococcus tauri unfolds by assessing Illumina de novo assemblies.</title>
        <authorList>
            <person name="Blanc-Mathieu R."/>
            <person name="Verhelst B."/>
            <person name="Derelle E."/>
            <person name="Rombauts S."/>
            <person name="Bouget F.Y."/>
            <person name="Carre I."/>
            <person name="Chateau A."/>
            <person name="Eyre-Walker A."/>
            <person name="Grimsley N."/>
            <person name="Moreau H."/>
            <person name="Piegu B."/>
            <person name="Rivals E."/>
            <person name="Schackwitz W."/>
            <person name="Van de Peer Y."/>
            <person name="Piganeau G."/>
        </authorList>
    </citation>
    <scope>NUCLEOTIDE SEQUENCE [LARGE SCALE GENOMIC DNA]</scope>
    <source>
        <strain evidence="8">OTTH 0595 / CCAP 157/2 / RCC745</strain>
    </source>
</reference>
<comment type="similarity">
    <text evidence="5">Belongs to the ESV1 family.</text>
</comment>
<dbReference type="GO" id="GO:2001070">
    <property type="term" value="F:starch binding"/>
    <property type="evidence" value="ECO:0007669"/>
    <property type="project" value="TreeGrafter"/>
</dbReference>
<dbReference type="Proteomes" id="UP000009170">
    <property type="component" value="Unassembled WGS sequence"/>
</dbReference>
<keyword evidence="3" id="KW-0934">Plastid</keyword>
<accession>A0A096P7G9</accession>